<proteinExistence type="predicted"/>
<keyword evidence="3" id="KW-1185">Reference proteome</keyword>
<organism evidence="2 3">
    <name type="scientific">Paeniroseomonas aquatica</name>
    <dbReference type="NCBI Taxonomy" id="373043"/>
    <lineage>
        <taxon>Bacteria</taxon>
        <taxon>Pseudomonadati</taxon>
        <taxon>Pseudomonadota</taxon>
        <taxon>Alphaproteobacteria</taxon>
        <taxon>Acetobacterales</taxon>
        <taxon>Acetobacteraceae</taxon>
        <taxon>Paeniroseomonas</taxon>
    </lineage>
</organism>
<dbReference type="PANTHER" id="PTHR42870">
    <property type="entry name" value="ACETYL-COA C-ACETYLTRANSFERASE"/>
    <property type="match status" value="1"/>
</dbReference>
<protein>
    <recommendedName>
        <fullName evidence="1">Thiolase C-terminal domain-containing protein</fullName>
    </recommendedName>
</protein>
<dbReference type="SUPFAM" id="SSF53901">
    <property type="entry name" value="Thiolase-like"/>
    <property type="match status" value="2"/>
</dbReference>
<dbReference type="RefSeq" id="WP_290317633.1">
    <property type="nucleotide sequence ID" value="NZ_JAUFPN010000153.1"/>
</dbReference>
<dbReference type="PANTHER" id="PTHR42870:SF1">
    <property type="entry name" value="NON-SPECIFIC LIPID-TRANSFER PROTEIN-LIKE 2"/>
    <property type="match status" value="1"/>
</dbReference>
<feature type="domain" description="Thiolase C-terminal" evidence="1">
    <location>
        <begin position="256"/>
        <end position="389"/>
    </location>
</feature>
<accession>A0ABT8A8B0</accession>
<comment type="caution">
    <text evidence="2">The sequence shown here is derived from an EMBL/GenBank/DDBJ whole genome shotgun (WGS) entry which is preliminary data.</text>
</comment>
<name>A0ABT8A8B0_9PROT</name>
<dbReference type="Gene3D" id="3.40.47.10">
    <property type="match status" value="1"/>
</dbReference>
<dbReference type="CDD" id="cd00829">
    <property type="entry name" value="SCP-x_thiolase"/>
    <property type="match status" value="1"/>
</dbReference>
<dbReference type="PIRSF" id="PIRSF000429">
    <property type="entry name" value="Ac-CoA_Ac_transf"/>
    <property type="match status" value="1"/>
</dbReference>
<sequence>MTERTLRGKVAIAGVGETTYYKHGRSPDAEFKLALQAIIAACRDAGVDPQDVDGFASYGNDRSDAPRLAAALGIRELRFSNMHWGGGGGGVAAAVANAGAAVHSGMAHCVIAFRSLAQGQFARYGRGAQQAAAAGDDAFLAPYGLMSPAQRFAMKITRYMTEHGIRHEALRAIALTSYAHAQTNPRAVMAGRPLDAAKYDASRWIIEPFHRLFDCCMENDGAGAVLVVPAERARDMPHKPTYLLGAAQGGHHRSAAPVHNAPDYASAHFPTVARNLWDMAQLGPKDVDVLQAYENFTGGVLLGMLEHGMVRPEEANEFLVPENLRFDGGKLPLNTSGGNLAECYMHGLEMVNEAVRQLRGDACNQVKDPQVAMVIGGPMVTPVSSLILGTEATL</sequence>
<dbReference type="Proteomes" id="UP001529369">
    <property type="component" value="Unassembled WGS sequence"/>
</dbReference>
<evidence type="ECO:0000313" key="3">
    <source>
        <dbReference type="Proteomes" id="UP001529369"/>
    </source>
</evidence>
<dbReference type="InterPro" id="IPR055140">
    <property type="entry name" value="Thiolase_C_2"/>
</dbReference>
<gene>
    <name evidence="2" type="ORF">QWZ14_15475</name>
</gene>
<dbReference type="InterPro" id="IPR016039">
    <property type="entry name" value="Thiolase-like"/>
</dbReference>
<dbReference type="Pfam" id="PF22691">
    <property type="entry name" value="Thiolase_C_1"/>
    <property type="match status" value="1"/>
</dbReference>
<reference evidence="3" key="1">
    <citation type="journal article" date="2019" name="Int. J. Syst. Evol. Microbiol.">
        <title>The Global Catalogue of Microorganisms (GCM) 10K type strain sequencing project: providing services to taxonomists for standard genome sequencing and annotation.</title>
        <authorList>
            <consortium name="The Broad Institute Genomics Platform"/>
            <consortium name="The Broad Institute Genome Sequencing Center for Infectious Disease"/>
            <person name="Wu L."/>
            <person name="Ma J."/>
        </authorList>
    </citation>
    <scope>NUCLEOTIDE SEQUENCE [LARGE SCALE GENOMIC DNA]</scope>
    <source>
        <strain evidence="3">CECT 7131</strain>
    </source>
</reference>
<dbReference type="InterPro" id="IPR002155">
    <property type="entry name" value="Thiolase"/>
</dbReference>
<evidence type="ECO:0000313" key="2">
    <source>
        <dbReference type="EMBL" id="MDN3565769.1"/>
    </source>
</evidence>
<evidence type="ECO:0000259" key="1">
    <source>
        <dbReference type="Pfam" id="PF22691"/>
    </source>
</evidence>
<dbReference type="EMBL" id="JAUFPN010000153">
    <property type="protein sequence ID" value="MDN3565769.1"/>
    <property type="molecule type" value="Genomic_DNA"/>
</dbReference>